<evidence type="ECO:0000313" key="2">
    <source>
        <dbReference type="Proteomes" id="UP000234341"/>
    </source>
</evidence>
<dbReference type="Proteomes" id="UP000234341">
    <property type="component" value="Unassembled WGS sequence"/>
</dbReference>
<protein>
    <submittedName>
        <fullName evidence="1">Uncharacterized protein</fullName>
    </submittedName>
</protein>
<name>A0A2N5CDY0_9BURK</name>
<accession>A0A2N5CDY0</accession>
<organism evidence="1 2">
    <name type="scientific">Cupriavidus pauculus</name>
    <dbReference type="NCBI Taxonomy" id="82633"/>
    <lineage>
        <taxon>Bacteria</taxon>
        <taxon>Pseudomonadati</taxon>
        <taxon>Pseudomonadota</taxon>
        <taxon>Betaproteobacteria</taxon>
        <taxon>Burkholderiales</taxon>
        <taxon>Burkholderiaceae</taxon>
        <taxon>Cupriavidus</taxon>
    </lineage>
</organism>
<dbReference type="OrthoDB" id="4333526at2"/>
<dbReference type="EMBL" id="PJRP01000004">
    <property type="protein sequence ID" value="PLQ00429.1"/>
    <property type="molecule type" value="Genomic_DNA"/>
</dbReference>
<comment type="caution">
    <text evidence="1">The sequence shown here is derived from an EMBL/GenBank/DDBJ whole genome shotgun (WGS) entry which is preliminary data.</text>
</comment>
<sequence>MPQTVRKYWGPFQGRTTLNFNWDAINHDSTVIVTAAEYKVTTPADGEHRFIGAATITVDNVCPHGPPYDPNHGVTFVVNVNWGAPLNIVTDITVLDDAPIEIQY</sequence>
<proteinExistence type="predicted"/>
<evidence type="ECO:0000313" key="1">
    <source>
        <dbReference type="EMBL" id="PLQ00429.1"/>
    </source>
</evidence>
<dbReference type="AlphaFoldDB" id="A0A2N5CDY0"/>
<reference evidence="1 2" key="1">
    <citation type="submission" date="2017-12" db="EMBL/GenBank/DDBJ databases">
        <title>Genome sequence of the active heterotrophic nitrifier-denitrifier, Cupriavidus pauculus UM1.</title>
        <authorList>
            <person name="Putonti C."/>
            <person name="Castignetti D."/>
        </authorList>
    </citation>
    <scope>NUCLEOTIDE SEQUENCE [LARGE SCALE GENOMIC DNA]</scope>
    <source>
        <strain evidence="1 2">UM1</strain>
    </source>
</reference>
<gene>
    <name evidence="1" type="ORF">CYJ10_12455</name>
</gene>
<dbReference type="RefSeq" id="WP_101681798.1">
    <property type="nucleotide sequence ID" value="NZ_PJRP01000004.1"/>
</dbReference>